<dbReference type="Proteomes" id="UP000074072">
    <property type="component" value="Unassembled WGS sequence"/>
</dbReference>
<gene>
    <name evidence="2" type="ORF">SB4_17440</name>
</gene>
<dbReference type="EMBL" id="LDTE01000139">
    <property type="protein sequence ID" value="KTT95009.1"/>
    <property type="molecule type" value="Genomic_DNA"/>
</dbReference>
<organism evidence="2 3">
    <name type="scientific">Sphingomonas sanguinis</name>
    <dbReference type="NCBI Taxonomy" id="33051"/>
    <lineage>
        <taxon>Bacteria</taxon>
        <taxon>Pseudomonadati</taxon>
        <taxon>Pseudomonadota</taxon>
        <taxon>Alphaproteobacteria</taxon>
        <taxon>Sphingomonadales</taxon>
        <taxon>Sphingomonadaceae</taxon>
        <taxon>Sphingomonas</taxon>
    </lineage>
</organism>
<protein>
    <submittedName>
        <fullName evidence="2">Uncharacterized protein</fullName>
    </submittedName>
</protein>
<dbReference type="OrthoDB" id="7855414at2"/>
<accession>A0A147IK05</accession>
<dbReference type="AlphaFoldDB" id="A0A147IK05"/>
<feature type="region of interest" description="Disordered" evidence="1">
    <location>
        <begin position="24"/>
        <end position="46"/>
    </location>
</feature>
<evidence type="ECO:0000256" key="1">
    <source>
        <dbReference type="SAM" id="MobiDB-lite"/>
    </source>
</evidence>
<dbReference type="Pfam" id="PF19749">
    <property type="entry name" value="DUF6236"/>
    <property type="match status" value="1"/>
</dbReference>
<dbReference type="PATRIC" id="fig|33051.4.peg.967"/>
<sequence>MKKYQLLGSVGPIYPFVPPVLRQRQSQSRGHSEPLRSVPPTSIDLSQPLAKGERGGIIGIAAKINPSEDGNGVNLITRGIDEGAIKVALLFVDKLDKPTNSLMGFGEDDPKDVTGIGLGGQTMVTYTEGLTYSQTSNYIWQVYQLLDKREPGRWSLWPQRDTPIIPEQQLSPDLAFRLELQSGLIVPAPSTPYEDVLAFKDRHKAELIALRHYLEEFAIKLSKEGDPRAVNLERERFDAALAEYLTKARHSNVRKAVASLTTEFDWTAAVRGAVGGGGIAVAAQGLSLIAAAAAIGNGILAGLSIKSVAGLKDGPSPFRYIARIEKEYGS</sequence>
<dbReference type="RefSeq" id="WP_058753584.1">
    <property type="nucleotide sequence ID" value="NZ_LDTE01000139.1"/>
</dbReference>
<evidence type="ECO:0000313" key="3">
    <source>
        <dbReference type="Proteomes" id="UP000074072"/>
    </source>
</evidence>
<proteinExistence type="predicted"/>
<name>A0A147IK05_9SPHN</name>
<evidence type="ECO:0000313" key="2">
    <source>
        <dbReference type="EMBL" id="KTT95009.1"/>
    </source>
</evidence>
<dbReference type="InterPro" id="IPR046203">
    <property type="entry name" value="DUF6236"/>
</dbReference>
<reference evidence="2 3" key="1">
    <citation type="journal article" date="2016" name="Front. Microbiol.">
        <title>Genomic Resource of Rice Seed Associated Bacteria.</title>
        <authorList>
            <person name="Midha S."/>
            <person name="Bansal K."/>
            <person name="Sharma S."/>
            <person name="Kumar N."/>
            <person name="Patil P.P."/>
            <person name="Chaudhry V."/>
            <person name="Patil P.B."/>
        </authorList>
    </citation>
    <scope>NUCLEOTIDE SEQUENCE [LARGE SCALE GENOMIC DNA]</scope>
    <source>
        <strain evidence="2 3">SB4</strain>
    </source>
</reference>
<comment type="caution">
    <text evidence="2">The sequence shown here is derived from an EMBL/GenBank/DDBJ whole genome shotgun (WGS) entry which is preliminary data.</text>
</comment>